<organism evidence="1 2">
    <name type="scientific">Citrus sinensis</name>
    <name type="common">Sweet orange</name>
    <name type="synonym">Citrus aurantium var. sinensis</name>
    <dbReference type="NCBI Taxonomy" id="2711"/>
    <lineage>
        <taxon>Eukaryota</taxon>
        <taxon>Viridiplantae</taxon>
        <taxon>Streptophyta</taxon>
        <taxon>Embryophyta</taxon>
        <taxon>Tracheophyta</taxon>
        <taxon>Spermatophyta</taxon>
        <taxon>Magnoliopsida</taxon>
        <taxon>eudicotyledons</taxon>
        <taxon>Gunneridae</taxon>
        <taxon>Pentapetalae</taxon>
        <taxon>rosids</taxon>
        <taxon>malvids</taxon>
        <taxon>Sapindales</taxon>
        <taxon>Rutaceae</taxon>
        <taxon>Aurantioideae</taxon>
        <taxon>Citrus</taxon>
    </lineage>
</organism>
<evidence type="ECO:0000313" key="2">
    <source>
        <dbReference type="Proteomes" id="UP000829398"/>
    </source>
</evidence>
<gene>
    <name evidence="1" type="ORF">KPL71_025471</name>
</gene>
<keyword evidence="2" id="KW-1185">Reference proteome</keyword>
<dbReference type="Proteomes" id="UP000829398">
    <property type="component" value="Chromosome 9"/>
</dbReference>
<reference evidence="2" key="1">
    <citation type="journal article" date="2023" name="Hortic. Res.">
        <title>A chromosome-level phased genome enabling allele-level studies in sweet orange: a case study on citrus Huanglongbing tolerance.</title>
        <authorList>
            <person name="Wu B."/>
            <person name="Yu Q."/>
            <person name="Deng Z."/>
            <person name="Duan Y."/>
            <person name="Luo F."/>
            <person name="Gmitter F. Jr."/>
        </authorList>
    </citation>
    <scope>NUCLEOTIDE SEQUENCE [LARGE SCALE GENOMIC DNA]</scope>
    <source>
        <strain evidence="2">cv. Valencia</strain>
    </source>
</reference>
<accession>A0ACB8HSN7</accession>
<dbReference type="EMBL" id="CM039178">
    <property type="protein sequence ID" value="KAH9677747.1"/>
    <property type="molecule type" value="Genomic_DNA"/>
</dbReference>
<comment type="caution">
    <text evidence="1">The sequence shown here is derived from an EMBL/GenBank/DDBJ whole genome shotgun (WGS) entry which is preliminary data.</text>
</comment>
<evidence type="ECO:0000313" key="1">
    <source>
        <dbReference type="EMBL" id="KAH9677747.1"/>
    </source>
</evidence>
<proteinExistence type="predicted"/>
<sequence>MKSYIWVQTTDGSIQQVEEEVAMFCPMICREIIQTGMGSSKNYAISLPQRVNPAIFGLVLDYCRFHQVPGRSNKERKMFDEKFIRMDTKKLCELTSAADSLQLKPLVDLTSRALARIIEGKTPEEIRETFHLPDDLTEEEKLEPLNNVTDDPRIRLLNRLYARKRKELKEREKLKNVEVEEEHVDERSVDDLLSFINGGNGGIYEKYSSFFSASLTVFPMHQEFNSLHSAFHNGGLNDIAVSTPHKTSKLQCSTAVTCSPKMEFDDGEIDDDLDPAMKEELDREVEDFARRLNSDWPQRMQEILSLGQDRRLVQVSMNSNCSSRRCTSKLFPGIVPELVFMKISAFGH</sequence>
<protein>
    <submittedName>
        <fullName evidence="1">SKP1-like protein 21</fullName>
    </submittedName>
</protein>
<name>A0ACB8HSN7_CITSI</name>